<proteinExistence type="predicted"/>
<evidence type="ECO:0000313" key="3">
    <source>
        <dbReference type="Proteomes" id="UP000683925"/>
    </source>
</evidence>
<name>A0A8S1YLN1_PAROT</name>
<keyword evidence="3" id="KW-1185">Reference proteome</keyword>
<comment type="caution">
    <text evidence="2">The sequence shown here is derived from an EMBL/GenBank/DDBJ whole genome shotgun (WGS) entry which is preliminary data.</text>
</comment>
<protein>
    <submittedName>
        <fullName evidence="2">Uncharacterized protein</fullName>
    </submittedName>
</protein>
<organism evidence="2 3">
    <name type="scientific">Paramecium octaurelia</name>
    <dbReference type="NCBI Taxonomy" id="43137"/>
    <lineage>
        <taxon>Eukaryota</taxon>
        <taxon>Sar</taxon>
        <taxon>Alveolata</taxon>
        <taxon>Ciliophora</taxon>
        <taxon>Intramacronucleata</taxon>
        <taxon>Oligohymenophorea</taxon>
        <taxon>Peniculida</taxon>
        <taxon>Parameciidae</taxon>
        <taxon>Paramecium</taxon>
    </lineage>
</organism>
<accession>A0A8S1YLN1</accession>
<evidence type="ECO:0000313" key="2">
    <source>
        <dbReference type="EMBL" id="CAD8214231.1"/>
    </source>
</evidence>
<dbReference type="EMBL" id="CAJJDP010000176">
    <property type="protein sequence ID" value="CAD8214231.1"/>
    <property type="molecule type" value="Genomic_DNA"/>
</dbReference>
<gene>
    <name evidence="2" type="ORF">POCTA_138.1.T1720010</name>
</gene>
<feature type="compositionally biased region" description="Polar residues" evidence="1">
    <location>
        <begin position="1"/>
        <end position="12"/>
    </location>
</feature>
<feature type="region of interest" description="Disordered" evidence="1">
    <location>
        <begin position="1"/>
        <end position="21"/>
    </location>
</feature>
<dbReference type="OrthoDB" id="311347at2759"/>
<dbReference type="OMA" id="IARNQHQ"/>
<reference evidence="2" key="1">
    <citation type="submission" date="2021-01" db="EMBL/GenBank/DDBJ databases">
        <authorList>
            <consortium name="Genoscope - CEA"/>
            <person name="William W."/>
        </authorList>
    </citation>
    <scope>NUCLEOTIDE SEQUENCE</scope>
</reference>
<dbReference type="AlphaFoldDB" id="A0A8S1YLN1"/>
<evidence type="ECO:0000256" key="1">
    <source>
        <dbReference type="SAM" id="MobiDB-lite"/>
    </source>
</evidence>
<sequence>MGCTPSNLSINEPQLKPQRKIARNQHQLTDIQQNIEKHLKQQLGHHKRTTTSSPNTIITSTRSSRIADQIVDMSKSTTLFQIDSVSQPLQRRSLQ</sequence>
<dbReference type="Proteomes" id="UP000683925">
    <property type="component" value="Unassembled WGS sequence"/>
</dbReference>